<name>A0A495XVK7_9MICO</name>
<protein>
    <submittedName>
        <fullName evidence="2">Uncharacterized protein DUF3107</fullName>
    </submittedName>
</protein>
<keyword evidence="3" id="KW-1185">Reference proteome</keyword>
<evidence type="ECO:0000313" key="4">
    <source>
        <dbReference type="Proteomes" id="UP000590811"/>
    </source>
</evidence>
<comment type="caution">
    <text evidence="2">The sequence shown here is derived from an EMBL/GenBank/DDBJ whole genome shotgun (WGS) entry which is preliminary data.</text>
</comment>
<dbReference type="Proteomes" id="UP000590811">
    <property type="component" value="Unassembled WGS sequence"/>
</dbReference>
<evidence type="ECO:0000313" key="2">
    <source>
        <dbReference type="EMBL" id="RKT78601.1"/>
    </source>
</evidence>
<reference evidence="1 4" key="2">
    <citation type="submission" date="2020-08" db="EMBL/GenBank/DDBJ databases">
        <title>Genomic Encyclopedia of Type Strains, Phase IV (KMG-V): Genome sequencing to study the core and pangenomes of soil and plant-associated prokaryotes.</title>
        <authorList>
            <person name="Whitman W."/>
        </authorList>
    </citation>
    <scope>NUCLEOTIDE SEQUENCE [LARGE SCALE GENOMIC DNA]</scope>
    <source>
        <strain evidence="1 4">B3ACCR2</strain>
    </source>
</reference>
<dbReference type="OrthoDB" id="3268468at2"/>
<dbReference type="InterPro" id="IPR021456">
    <property type="entry name" value="DUF3107"/>
</dbReference>
<dbReference type="RefSeq" id="WP_121032923.1">
    <property type="nucleotide sequence ID" value="NZ_JACHVT010000002.1"/>
</dbReference>
<dbReference type="Proteomes" id="UP000278440">
    <property type="component" value="Unassembled WGS sequence"/>
</dbReference>
<dbReference type="EMBL" id="JACHVT010000002">
    <property type="protein sequence ID" value="MBB2985848.1"/>
    <property type="molecule type" value="Genomic_DNA"/>
</dbReference>
<dbReference type="AlphaFoldDB" id="A0A495XVK7"/>
<evidence type="ECO:0000313" key="1">
    <source>
        <dbReference type="EMBL" id="MBB2985848.1"/>
    </source>
</evidence>
<dbReference type="EMBL" id="RBXT01000001">
    <property type="protein sequence ID" value="RKT78601.1"/>
    <property type="molecule type" value="Genomic_DNA"/>
</dbReference>
<evidence type="ECO:0000313" key="3">
    <source>
        <dbReference type="Proteomes" id="UP000278440"/>
    </source>
</evidence>
<reference evidence="2 3" key="1">
    <citation type="submission" date="2018-10" db="EMBL/GenBank/DDBJ databases">
        <title>Sequencing the genomes of 1000 actinobacteria strains.</title>
        <authorList>
            <person name="Klenk H.-P."/>
        </authorList>
    </citation>
    <scope>NUCLEOTIDE SEQUENCE [LARGE SCALE GENOMIC DNA]</scope>
    <source>
        <strain evidence="2 3">DSM 44267</strain>
    </source>
</reference>
<gene>
    <name evidence="2" type="ORF">DFJ68_2049</name>
    <name evidence="1" type="ORF">FHW14_000997</name>
</gene>
<accession>A0A495XVK7</accession>
<organism evidence="2 3">
    <name type="scientific">Terracoccus luteus</name>
    <dbReference type="NCBI Taxonomy" id="53356"/>
    <lineage>
        <taxon>Bacteria</taxon>
        <taxon>Bacillati</taxon>
        <taxon>Actinomycetota</taxon>
        <taxon>Actinomycetes</taxon>
        <taxon>Micrococcales</taxon>
        <taxon>Intrasporangiaceae</taxon>
        <taxon>Terracoccus</taxon>
    </lineage>
</organism>
<sequence>MEVRIGVQNVAREISFETTLTSDELVAAVKAAAGDELLELKDDKGGRIIVPTQSLGYVMTGSEKKSGVGFGAH</sequence>
<proteinExistence type="predicted"/>
<dbReference type="Pfam" id="PF11305">
    <property type="entry name" value="DUF3107"/>
    <property type="match status" value="1"/>
</dbReference>